<keyword evidence="3" id="KW-1185">Reference proteome</keyword>
<feature type="transmembrane region" description="Helical" evidence="1">
    <location>
        <begin position="449"/>
        <end position="470"/>
    </location>
</feature>
<evidence type="ECO:0000313" key="2">
    <source>
        <dbReference type="EMBL" id="OUM20031.1"/>
    </source>
</evidence>
<keyword evidence="1" id="KW-1133">Transmembrane helix</keyword>
<gene>
    <name evidence="2" type="ORF">CBW42_09830</name>
</gene>
<comment type="caution">
    <text evidence="2">The sequence shown here is derived from an EMBL/GenBank/DDBJ whole genome shotgun (WGS) entry which is preliminary data.</text>
</comment>
<dbReference type="RefSeq" id="WP_087020708.1">
    <property type="nucleotide sequence ID" value="NZ_NHOC01000008.1"/>
</dbReference>
<name>A0A252F2Y0_9FIRM</name>
<accession>A0A252F2Y0</accession>
<keyword evidence="1" id="KW-0472">Membrane</keyword>
<dbReference type="EMBL" id="NHOC01000008">
    <property type="protein sequence ID" value="OUM20031.1"/>
    <property type="molecule type" value="Genomic_DNA"/>
</dbReference>
<organism evidence="2 3">
    <name type="scientific">Butyricicoccus porcorum</name>
    <dbReference type="NCBI Taxonomy" id="1945634"/>
    <lineage>
        <taxon>Bacteria</taxon>
        <taxon>Bacillati</taxon>
        <taxon>Bacillota</taxon>
        <taxon>Clostridia</taxon>
        <taxon>Eubacteriales</taxon>
        <taxon>Butyricicoccaceae</taxon>
        <taxon>Butyricicoccus</taxon>
    </lineage>
</organism>
<keyword evidence="1" id="KW-0812">Transmembrane</keyword>
<feature type="transmembrane region" description="Helical" evidence="1">
    <location>
        <begin position="24"/>
        <end position="43"/>
    </location>
</feature>
<dbReference type="AlphaFoldDB" id="A0A252F2Y0"/>
<reference evidence="2 3" key="1">
    <citation type="submission" date="2017-05" db="EMBL/GenBank/DDBJ databases">
        <title>Butyricicoccus porcorum sp. nov. a butyrate-producing bacterium from the swine intestinal tract.</title>
        <authorList>
            <person name="Trachsel J."/>
            <person name="Humphrey S."/>
            <person name="Allen H.K."/>
        </authorList>
    </citation>
    <scope>NUCLEOTIDE SEQUENCE [LARGE SCALE GENOMIC DNA]</scope>
    <source>
        <strain evidence="2">BB10</strain>
    </source>
</reference>
<proteinExistence type="predicted"/>
<protein>
    <submittedName>
        <fullName evidence="2">Uncharacterized protein</fullName>
    </submittedName>
</protein>
<evidence type="ECO:0000313" key="3">
    <source>
        <dbReference type="Proteomes" id="UP000194903"/>
    </source>
</evidence>
<evidence type="ECO:0000256" key="1">
    <source>
        <dbReference type="SAM" id="Phobius"/>
    </source>
</evidence>
<feature type="transmembrane region" description="Helical" evidence="1">
    <location>
        <begin position="55"/>
        <end position="77"/>
    </location>
</feature>
<dbReference type="Proteomes" id="UP000194903">
    <property type="component" value="Unassembled WGS sequence"/>
</dbReference>
<sequence length="477" mass="52164">MVSVVGIVCGLVFQATTCDWTTMFLGIAIGVAVAACVVEIVYDQDFHSLFRRWKSTLIFGAAAAIVLACMAMDVTHWNSTLPDREDIVGADLSADDPSWSCGTDYENGCRVYTSFSILGVPVEREEESEEAIPSLLEEPENIDAIYASASMGAQAMQGDRSTVMDGTWSYDVTFQLKNGKIFRRNYYMPCETDQIAENSTKVRFSQEYLNARTAIARAEKRKHQITFLMVGNYVDVGDINSTGSGKKISNQSTIIDILETLKAESLSITQEYAEAHAPVAILRAATQDLIDQWEGVNIDLWDWSTDQDGIYDIPVYECETRTLAQLRLYAKGFAPGFGDQKVTSVVSTVYDDDGTEHETVYTEPDQIAEWSKKLVPSSFDSVIDPIYGLDYESYVVKLADGTSVQCTAHQESGAEREGDAASSTGVGIIGGTDGPTAVIVTTSFGSPKAIVAIILLTVGIIAAVAAAWLIHRRRKRQ</sequence>